<dbReference type="RefSeq" id="WP_150905552.1">
    <property type="nucleotide sequence ID" value="NZ_VTWT01000012.1"/>
</dbReference>
<dbReference type="NCBIfam" id="TIGR02436">
    <property type="entry name" value="four helix bundle protein"/>
    <property type="match status" value="1"/>
</dbReference>
<evidence type="ECO:0000313" key="2">
    <source>
        <dbReference type="Proteomes" id="UP000326570"/>
    </source>
</evidence>
<name>A0A5N1IJW6_9BACT</name>
<dbReference type="AlphaFoldDB" id="A0A5N1IJW6"/>
<accession>A0A5N1IJW6</accession>
<dbReference type="Gene3D" id="1.20.1440.60">
    <property type="entry name" value="23S rRNA-intervening sequence"/>
    <property type="match status" value="1"/>
</dbReference>
<dbReference type="NCBIfam" id="NF008911">
    <property type="entry name" value="PRK12275.1-2"/>
    <property type="match status" value="1"/>
</dbReference>
<dbReference type="SUPFAM" id="SSF158446">
    <property type="entry name" value="IVS-encoded protein-like"/>
    <property type="match status" value="1"/>
</dbReference>
<dbReference type="InterPro" id="IPR012657">
    <property type="entry name" value="23S_rRNA-intervening_sequence"/>
</dbReference>
<dbReference type="PANTHER" id="PTHR38471:SF2">
    <property type="entry name" value="FOUR HELIX BUNDLE PROTEIN"/>
    <property type="match status" value="1"/>
</dbReference>
<sequence>MHNFKELKIWQEGMELAKSVYKVTANFPPNEKYGLTSQINRASVSIPSNIAEGAGRNSDKEFLQYLNIALGSAFELETQLILAQAFGFINDSVLAELVTQLQKIQKMINGFKDRLRKEKS</sequence>
<dbReference type="EMBL" id="VTWT01000012">
    <property type="protein sequence ID" value="KAA9325426.1"/>
    <property type="molecule type" value="Genomic_DNA"/>
</dbReference>
<organism evidence="1 2">
    <name type="scientific">Adhaeribacter soli</name>
    <dbReference type="NCBI Taxonomy" id="2607655"/>
    <lineage>
        <taxon>Bacteria</taxon>
        <taxon>Pseudomonadati</taxon>
        <taxon>Bacteroidota</taxon>
        <taxon>Cytophagia</taxon>
        <taxon>Cytophagales</taxon>
        <taxon>Hymenobacteraceae</taxon>
        <taxon>Adhaeribacter</taxon>
    </lineage>
</organism>
<evidence type="ECO:0000313" key="1">
    <source>
        <dbReference type="EMBL" id="KAA9325426.1"/>
    </source>
</evidence>
<gene>
    <name evidence="1" type="ORF">F0P94_17725</name>
</gene>
<comment type="caution">
    <text evidence="1">The sequence shown here is derived from an EMBL/GenBank/DDBJ whole genome shotgun (WGS) entry which is preliminary data.</text>
</comment>
<dbReference type="Pfam" id="PF05635">
    <property type="entry name" value="23S_rRNA_IVP"/>
    <property type="match status" value="1"/>
</dbReference>
<protein>
    <submittedName>
        <fullName evidence="1">Four helix bundle protein</fullName>
    </submittedName>
</protein>
<dbReference type="InterPro" id="IPR036583">
    <property type="entry name" value="23S_rRNA_IVS_sf"/>
</dbReference>
<dbReference type="CDD" id="cd16377">
    <property type="entry name" value="23S_rRNA_IVP_like"/>
    <property type="match status" value="1"/>
</dbReference>
<dbReference type="Proteomes" id="UP000326570">
    <property type="component" value="Unassembled WGS sequence"/>
</dbReference>
<proteinExistence type="predicted"/>
<reference evidence="1 2" key="1">
    <citation type="submission" date="2019-09" db="EMBL/GenBank/DDBJ databases">
        <title>Genome sequence of Adhaeribacter sp. M2.</title>
        <authorList>
            <person name="Srinivasan S."/>
        </authorList>
    </citation>
    <scope>NUCLEOTIDE SEQUENCE [LARGE SCALE GENOMIC DNA]</scope>
    <source>
        <strain evidence="1 2">M2</strain>
    </source>
</reference>
<dbReference type="PANTHER" id="PTHR38471">
    <property type="entry name" value="FOUR HELIX BUNDLE PROTEIN"/>
    <property type="match status" value="1"/>
</dbReference>
<keyword evidence="2" id="KW-1185">Reference proteome</keyword>